<feature type="signal peptide" evidence="3">
    <location>
        <begin position="1"/>
        <end position="15"/>
    </location>
</feature>
<feature type="chain" id="PRO_5012339705" evidence="3">
    <location>
        <begin position="16"/>
        <end position="299"/>
    </location>
</feature>
<comment type="similarity">
    <text evidence="2">Belongs to the peptidase S1 family. CLIP subfamily.</text>
</comment>
<evidence type="ECO:0000256" key="1">
    <source>
        <dbReference type="ARBA" id="ARBA00023157"/>
    </source>
</evidence>
<evidence type="ECO:0000259" key="4">
    <source>
        <dbReference type="PROSITE" id="PS50240"/>
    </source>
</evidence>
<dbReference type="Pfam" id="PF00089">
    <property type="entry name" value="Trypsin"/>
    <property type="match status" value="1"/>
</dbReference>
<dbReference type="PROSITE" id="PS50240">
    <property type="entry name" value="TRYPSIN_DOM"/>
    <property type="match status" value="1"/>
</dbReference>
<dbReference type="GO" id="GO:0004252">
    <property type="term" value="F:serine-type endopeptidase activity"/>
    <property type="evidence" value="ECO:0007669"/>
    <property type="project" value="InterPro"/>
</dbReference>
<dbReference type="PANTHER" id="PTHR24260">
    <property type="match status" value="1"/>
</dbReference>
<dbReference type="OrthoDB" id="5565075at2759"/>
<dbReference type="CDD" id="cd00190">
    <property type="entry name" value="Tryp_SPc"/>
    <property type="match status" value="1"/>
</dbReference>
<evidence type="ECO:0000256" key="2">
    <source>
        <dbReference type="ARBA" id="ARBA00024195"/>
    </source>
</evidence>
<dbReference type="PROSITE" id="PS00134">
    <property type="entry name" value="TRYPSIN_HIS"/>
    <property type="match status" value="1"/>
</dbReference>
<evidence type="ECO:0000313" key="5">
    <source>
        <dbReference type="EMBL" id="CRL08189.1"/>
    </source>
</evidence>
<dbReference type="AlphaFoldDB" id="A0A1J1J6Y9"/>
<dbReference type="SUPFAM" id="SSF50494">
    <property type="entry name" value="Trypsin-like serine proteases"/>
    <property type="match status" value="1"/>
</dbReference>
<keyword evidence="6" id="KW-1185">Reference proteome</keyword>
<dbReference type="FunFam" id="2.40.10.10:FF:000068">
    <property type="entry name" value="transmembrane protease serine 2"/>
    <property type="match status" value="1"/>
</dbReference>
<dbReference type="SMART" id="SM00020">
    <property type="entry name" value="Tryp_SPc"/>
    <property type="match status" value="1"/>
</dbReference>
<evidence type="ECO:0000313" key="6">
    <source>
        <dbReference type="Proteomes" id="UP000183832"/>
    </source>
</evidence>
<reference evidence="5 6" key="1">
    <citation type="submission" date="2015-04" db="EMBL/GenBank/DDBJ databases">
        <authorList>
            <person name="Syromyatnikov M.Y."/>
            <person name="Popov V.N."/>
        </authorList>
    </citation>
    <scope>NUCLEOTIDE SEQUENCE [LARGE SCALE GENOMIC DNA]</scope>
</reference>
<keyword evidence="3" id="KW-0732">Signal</keyword>
<dbReference type="GO" id="GO:0006508">
    <property type="term" value="P:proteolysis"/>
    <property type="evidence" value="ECO:0007669"/>
    <property type="project" value="InterPro"/>
</dbReference>
<dbReference type="InterPro" id="IPR009003">
    <property type="entry name" value="Peptidase_S1_PA"/>
</dbReference>
<feature type="domain" description="Peptidase S1" evidence="4">
    <location>
        <begin position="58"/>
        <end position="295"/>
    </location>
</feature>
<evidence type="ECO:0000256" key="3">
    <source>
        <dbReference type="SAM" id="SignalP"/>
    </source>
</evidence>
<dbReference type="InterPro" id="IPR018114">
    <property type="entry name" value="TRYPSIN_HIS"/>
</dbReference>
<keyword evidence="1" id="KW-1015">Disulfide bond</keyword>
<dbReference type="STRING" id="568069.A0A1J1J6Y9"/>
<dbReference type="InterPro" id="IPR001314">
    <property type="entry name" value="Peptidase_S1A"/>
</dbReference>
<dbReference type="Gene3D" id="2.40.10.10">
    <property type="entry name" value="Trypsin-like serine proteases"/>
    <property type="match status" value="1"/>
</dbReference>
<dbReference type="InterPro" id="IPR043504">
    <property type="entry name" value="Peptidase_S1_PA_chymotrypsin"/>
</dbReference>
<accession>A0A1J1J6Y9</accession>
<sequence>MKIALLSFIVLTASAADFNSKQGKKVTSPLQSPKNQHVLNNIFPEYYFLPKIYRGSRIAGGEFAKLGQFPHQALILTTDSNGDDFVCGGSIISHNWILTAAHCLEEIASVSIYVGIIDRINGPAVWGLDVESQTDMIIHENFASSNLVNDIALIRLSTTIKSDPNVGIVSLPTRSEANILLDGKSATVAGFGRYTDTSGPSQFLRWVLSPIVPNENCEKVFGKANVLYTNICLDTAGGKSSCQGDSGGGLTVDLNGRKVLVGVVSYGARIGCTLGHPAVFTRVSKYLDWIQEKTSIKIF</sequence>
<gene>
    <name evidence="5" type="primary">similar to Chymotrypsin BI</name>
    <name evidence="5" type="ORF">CLUMA_CG020836</name>
</gene>
<protein>
    <submittedName>
        <fullName evidence="5">CLUMA_CG020836, isoform A</fullName>
    </submittedName>
</protein>
<name>A0A1J1J6Y9_9DIPT</name>
<proteinExistence type="inferred from homology"/>
<organism evidence="5 6">
    <name type="scientific">Clunio marinus</name>
    <dbReference type="NCBI Taxonomy" id="568069"/>
    <lineage>
        <taxon>Eukaryota</taxon>
        <taxon>Metazoa</taxon>
        <taxon>Ecdysozoa</taxon>
        <taxon>Arthropoda</taxon>
        <taxon>Hexapoda</taxon>
        <taxon>Insecta</taxon>
        <taxon>Pterygota</taxon>
        <taxon>Neoptera</taxon>
        <taxon>Endopterygota</taxon>
        <taxon>Diptera</taxon>
        <taxon>Nematocera</taxon>
        <taxon>Chironomoidea</taxon>
        <taxon>Chironomidae</taxon>
        <taxon>Clunio</taxon>
    </lineage>
</organism>
<dbReference type="PANTHER" id="PTHR24260:SF134">
    <property type="entry name" value="AT07769P-RELATED"/>
    <property type="match status" value="1"/>
</dbReference>
<dbReference type="Proteomes" id="UP000183832">
    <property type="component" value="Unassembled WGS sequence"/>
</dbReference>
<dbReference type="InterPro" id="IPR051333">
    <property type="entry name" value="CLIP_Serine_Protease"/>
</dbReference>
<dbReference type="PRINTS" id="PR00722">
    <property type="entry name" value="CHYMOTRYPSIN"/>
</dbReference>
<dbReference type="InterPro" id="IPR001254">
    <property type="entry name" value="Trypsin_dom"/>
</dbReference>
<dbReference type="EMBL" id="CVRI01000074">
    <property type="protein sequence ID" value="CRL08189.1"/>
    <property type="molecule type" value="Genomic_DNA"/>
</dbReference>